<dbReference type="EMBL" id="JARJCM010000087">
    <property type="protein sequence ID" value="KAJ7030844.1"/>
    <property type="molecule type" value="Genomic_DNA"/>
</dbReference>
<keyword evidence="1" id="KW-0732">Signal</keyword>
<evidence type="ECO:0000256" key="1">
    <source>
        <dbReference type="SAM" id="SignalP"/>
    </source>
</evidence>
<name>A0AAD6SMY2_9AGAR</name>
<dbReference type="AlphaFoldDB" id="A0AAD6SMY2"/>
<protein>
    <recommendedName>
        <fullName evidence="4">Secreted protein</fullName>
    </recommendedName>
</protein>
<organism evidence="2 3">
    <name type="scientific">Mycena alexandri</name>
    <dbReference type="NCBI Taxonomy" id="1745969"/>
    <lineage>
        <taxon>Eukaryota</taxon>
        <taxon>Fungi</taxon>
        <taxon>Dikarya</taxon>
        <taxon>Basidiomycota</taxon>
        <taxon>Agaricomycotina</taxon>
        <taxon>Agaricomycetes</taxon>
        <taxon>Agaricomycetidae</taxon>
        <taxon>Agaricales</taxon>
        <taxon>Marasmiineae</taxon>
        <taxon>Mycenaceae</taxon>
        <taxon>Mycena</taxon>
    </lineage>
</organism>
<dbReference type="Proteomes" id="UP001218188">
    <property type="component" value="Unassembled WGS sequence"/>
</dbReference>
<comment type="caution">
    <text evidence="2">The sequence shown here is derived from an EMBL/GenBank/DDBJ whole genome shotgun (WGS) entry which is preliminary data.</text>
</comment>
<feature type="signal peptide" evidence="1">
    <location>
        <begin position="1"/>
        <end position="19"/>
    </location>
</feature>
<evidence type="ECO:0008006" key="4">
    <source>
        <dbReference type="Google" id="ProtNLM"/>
    </source>
</evidence>
<evidence type="ECO:0000313" key="3">
    <source>
        <dbReference type="Proteomes" id="UP001218188"/>
    </source>
</evidence>
<proteinExistence type="predicted"/>
<sequence length="118" mass="13019">MVKNGLLTCIFLVLQGLFCTQKFAPSGSFVFLLVVPHLVGGDGQERPTGCISLACKDCFVPRCMTLILLFSLPWENTNPMFCMVMAKNSLLAHIFCTEQGMSTLNQLLLCFHPVVITC</sequence>
<keyword evidence="3" id="KW-1185">Reference proteome</keyword>
<feature type="chain" id="PRO_5042164817" description="Secreted protein" evidence="1">
    <location>
        <begin position="20"/>
        <end position="118"/>
    </location>
</feature>
<gene>
    <name evidence="2" type="ORF">C8F04DRAFT_1236344</name>
</gene>
<reference evidence="2" key="1">
    <citation type="submission" date="2023-03" db="EMBL/GenBank/DDBJ databases">
        <title>Massive genome expansion in bonnet fungi (Mycena s.s.) driven by repeated elements and novel gene families across ecological guilds.</title>
        <authorList>
            <consortium name="Lawrence Berkeley National Laboratory"/>
            <person name="Harder C.B."/>
            <person name="Miyauchi S."/>
            <person name="Viragh M."/>
            <person name="Kuo A."/>
            <person name="Thoen E."/>
            <person name="Andreopoulos B."/>
            <person name="Lu D."/>
            <person name="Skrede I."/>
            <person name="Drula E."/>
            <person name="Henrissat B."/>
            <person name="Morin E."/>
            <person name="Kohler A."/>
            <person name="Barry K."/>
            <person name="LaButti K."/>
            <person name="Morin E."/>
            <person name="Salamov A."/>
            <person name="Lipzen A."/>
            <person name="Mereny Z."/>
            <person name="Hegedus B."/>
            <person name="Baldrian P."/>
            <person name="Stursova M."/>
            <person name="Weitz H."/>
            <person name="Taylor A."/>
            <person name="Grigoriev I.V."/>
            <person name="Nagy L.G."/>
            <person name="Martin F."/>
            <person name="Kauserud H."/>
        </authorList>
    </citation>
    <scope>NUCLEOTIDE SEQUENCE</scope>
    <source>
        <strain evidence="2">CBHHK200</strain>
    </source>
</reference>
<evidence type="ECO:0000313" key="2">
    <source>
        <dbReference type="EMBL" id="KAJ7030844.1"/>
    </source>
</evidence>
<accession>A0AAD6SMY2</accession>